<name>A8NZJ1_COPC7</name>
<evidence type="ECO:0000313" key="3">
    <source>
        <dbReference type="Proteomes" id="UP000001861"/>
    </source>
</evidence>
<dbReference type="RefSeq" id="XP_001837694.1">
    <property type="nucleotide sequence ID" value="XM_001837642.2"/>
</dbReference>
<dbReference type="KEGG" id="cci:CC1G_08707"/>
<keyword evidence="3" id="KW-1185">Reference proteome</keyword>
<comment type="caution">
    <text evidence="2">The sequence shown here is derived from an EMBL/GenBank/DDBJ whole genome shotgun (WGS) entry which is preliminary data.</text>
</comment>
<feature type="region of interest" description="Disordered" evidence="1">
    <location>
        <begin position="288"/>
        <end position="338"/>
    </location>
</feature>
<accession>A8NZJ1</accession>
<feature type="region of interest" description="Disordered" evidence="1">
    <location>
        <begin position="35"/>
        <end position="64"/>
    </location>
</feature>
<dbReference type="GeneID" id="6014256"/>
<feature type="region of interest" description="Disordered" evidence="1">
    <location>
        <begin position="465"/>
        <end position="499"/>
    </location>
</feature>
<dbReference type="VEuPathDB" id="FungiDB:CC1G_08707"/>
<dbReference type="Proteomes" id="UP000001861">
    <property type="component" value="Unassembled WGS sequence"/>
</dbReference>
<reference evidence="2 3" key="1">
    <citation type="journal article" date="2010" name="Proc. Natl. Acad. Sci. U.S.A.">
        <title>Insights into evolution of multicellular fungi from the assembled chromosomes of the mushroom Coprinopsis cinerea (Coprinus cinereus).</title>
        <authorList>
            <person name="Stajich J.E."/>
            <person name="Wilke S.K."/>
            <person name="Ahren D."/>
            <person name="Au C.H."/>
            <person name="Birren B.W."/>
            <person name="Borodovsky M."/>
            <person name="Burns C."/>
            <person name="Canback B."/>
            <person name="Casselton L.A."/>
            <person name="Cheng C.K."/>
            <person name="Deng J."/>
            <person name="Dietrich F.S."/>
            <person name="Fargo D.C."/>
            <person name="Farman M.L."/>
            <person name="Gathman A.C."/>
            <person name="Goldberg J."/>
            <person name="Guigo R."/>
            <person name="Hoegger P.J."/>
            <person name="Hooker J.B."/>
            <person name="Huggins A."/>
            <person name="James T.Y."/>
            <person name="Kamada T."/>
            <person name="Kilaru S."/>
            <person name="Kodira C."/>
            <person name="Kues U."/>
            <person name="Kupfer D."/>
            <person name="Kwan H.S."/>
            <person name="Lomsadze A."/>
            <person name="Li W."/>
            <person name="Lilly W.W."/>
            <person name="Ma L.J."/>
            <person name="Mackey A.J."/>
            <person name="Manning G."/>
            <person name="Martin F."/>
            <person name="Muraguchi H."/>
            <person name="Natvig D.O."/>
            <person name="Palmerini H."/>
            <person name="Ramesh M.A."/>
            <person name="Rehmeyer C.J."/>
            <person name="Roe B.A."/>
            <person name="Shenoy N."/>
            <person name="Stanke M."/>
            <person name="Ter-Hovhannisyan V."/>
            <person name="Tunlid A."/>
            <person name="Velagapudi R."/>
            <person name="Vision T.J."/>
            <person name="Zeng Q."/>
            <person name="Zolan M.E."/>
            <person name="Pukkila P.J."/>
        </authorList>
    </citation>
    <scope>NUCLEOTIDE SEQUENCE [LARGE SCALE GENOMIC DNA]</scope>
    <source>
        <strain evidence="3">Okayama-7 / 130 / ATCC MYA-4618 / FGSC 9003</strain>
    </source>
</reference>
<dbReference type="eggNOG" id="ENOG502T0HE">
    <property type="taxonomic scope" value="Eukaryota"/>
</dbReference>
<organism evidence="2 3">
    <name type="scientific">Coprinopsis cinerea (strain Okayama-7 / 130 / ATCC MYA-4618 / FGSC 9003)</name>
    <name type="common">Inky cap fungus</name>
    <name type="synonym">Hormographiella aspergillata</name>
    <dbReference type="NCBI Taxonomy" id="240176"/>
    <lineage>
        <taxon>Eukaryota</taxon>
        <taxon>Fungi</taxon>
        <taxon>Dikarya</taxon>
        <taxon>Basidiomycota</taxon>
        <taxon>Agaricomycotina</taxon>
        <taxon>Agaricomycetes</taxon>
        <taxon>Agaricomycetidae</taxon>
        <taxon>Agaricales</taxon>
        <taxon>Agaricineae</taxon>
        <taxon>Psathyrellaceae</taxon>
        <taxon>Coprinopsis</taxon>
    </lineage>
</organism>
<dbReference type="AlphaFoldDB" id="A8NZJ1"/>
<dbReference type="InParanoid" id="A8NZJ1"/>
<protein>
    <submittedName>
        <fullName evidence="2">Uncharacterized protein</fullName>
    </submittedName>
</protein>
<sequence length="581" mass="66616">MEPARRLQAVGKDLYYSPNCDRSLTLEEDPFLQVDKNPFQPDKTRPLNHPRISPASHTTESASPKRYTPHYPTFHTLCTPRVWTLSFGWMAFILMRYWDPGYPFDRLKRIPYPLSVGLPGELTYSMPQPFIQSWGKLESELYGAVTRLKSKSSAPMVLPFLPWAHGYRLVFKNPRSYDRAVASSRNWFSVWWGALSFLIAYSETKRDAFSLRGYVPLWHVELEPEVDAAWIDGVFRSVICDFSYKPNRIGCILDIANPKPHQPPLSWFIEHGIPVWYRWGPQEISSADPSLAPPPEMLTGSPERPLTDTTKPSEDPRHLHPVEPEPTPSPPKQASKPEPAWVAHFKRHEEIHARWLEKESAVERQAREARAANPPYSKVRVYEWYPSEKDPDVYERIPVGKKYSRDTLSLYSSTQKIYDPFCNMWDCCDKFGKEDDLDPDEWTIDDLDLPLPVSMRNEIIEMHQDHFSDDGGEGSAIDKPVPLPSPATETTPSSPTPASVYTPLPVSNLPSSGATTLVEDEQELLTETTNWLAVSLEEEGQSRLRTILWIRFPTTVEYDYSARMDPKFERSSPGFLDCRTT</sequence>
<feature type="compositionally biased region" description="Basic and acidic residues" evidence="1">
    <location>
        <begin position="311"/>
        <end position="323"/>
    </location>
</feature>
<dbReference type="EMBL" id="AACS02000006">
    <property type="protein sequence ID" value="EAU84166.1"/>
    <property type="molecule type" value="Genomic_DNA"/>
</dbReference>
<feature type="compositionally biased region" description="Low complexity" evidence="1">
    <location>
        <begin position="486"/>
        <end position="499"/>
    </location>
</feature>
<proteinExistence type="predicted"/>
<dbReference type="OrthoDB" id="3270336at2759"/>
<gene>
    <name evidence="2" type="ORF">CC1G_08707</name>
</gene>
<evidence type="ECO:0000256" key="1">
    <source>
        <dbReference type="SAM" id="MobiDB-lite"/>
    </source>
</evidence>
<evidence type="ECO:0000313" key="2">
    <source>
        <dbReference type="EMBL" id="EAU84166.1"/>
    </source>
</evidence>